<name>A0A4R0N8W7_9SPHI</name>
<evidence type="ECO:0000313" key="1">
    <source>
        <dbReference type="EMBL" id="TCC96560.1"/>
    </source>
</evidence>
<proteinExistence type="predicted"/>
<protein>
    <submittedName>
        <fullName evidence="1">Uncharacterized protein</fullName>
    </submittedName>
</protein>
<evidence type="ECO:0000313" key="2">
    <source>
        <dbReference type="Proteomes" id="UP000291117"/>
    </source>
</evidence>
<keyword evidence="2" id="KW-1185">Reference proteome</keyword>
<dbReference type="Proteomes" id="UP000291117">
    <property type="component" value="Unassembled WGS sequence"/>
</dbReference>
<gene>
    <name evidence="1" type="ORF">EZ444_11330</name>
</gene>
<organism evidence="1 2">
    <name type="scientific">Pedobacter hiemivivus</name>
    <dbReference type="NCBI Taxonomy" id="2530454"/>
    <lineage>
        <taxon>Bacteria</taxon>
        <taxon>Pseudomonadati</taxon>
        <taxon>Bacteroidota</taxon>
        <taxon>Sphingobacteriia</taxon>
        <taxon>Sphingobacteriales</taxon>
        <taxon>Sphingobacteriaceae</taxon>
        <taxon>Pedobacter</taxon>
    </lineage>
</organism>
<reference evidence="1 2" key="1">
    <citation type="submission" date="2019-02" db="EMBL/GenBank/DDBJ databases">
        <title>Pedobacter sp. RP-3-8 sp. nov., isolated from Arctic soil.</title>
        <authorList>
            <person name="Dahal R.H."/>
        </authorList>
    </citation>
    <scope>NUCLEOTIDE SEQUENCE [LARGE SCALE GENOMIC DNA]</scope>
    <source>
        <strain evidence="1 2">RP-3-8</strain>
    </source>
</reference>
<dbReference type="RefSeq" id="WP_131608856.1">
    <property type="nucleotide sequence ID" value="NZ_SJSM01000005.1"/>
</dbReference>
<dbReference type="EMBL" id="SJSM01000005">
    <property type="protein sequence ID" value="TCC96560.1"/>
    <property type="molecule type" value="Genomic_DNA"/>
</dbReference>
<comment type="caution">
    <text evidence="1">The sequence shown here is derived from an EMBL/GenBank/DDBJ whole genome shotgun (WGS) entry which is preliminary data.</text>
</comment>
<accession>A0A4R0N8W7</accession>
<dbReference type="AlphaFoldDB" id="A0A4R0N8W7"/>
<sequence length="90" mass="9336">MKRKINRIGMIALATLVFMATFLLNAEKNEEGNWGIASAMASYGSDDGGGEKTFTDCWGSGSSGVSCSNSGAIVYGCQPDPGSYCVGAPR</sequence>